<protein>
    <submittedName>
        <fullName evidence="1">Uncharacterized protein</fullName>
    </submittedName>
</protein>
<name>A0A3R7AGF3_APHAT</name>
<feature type="non-terminal residue" evidence="1">
    <location>
        <position position="1"/>
    </location>
</feature>
<reference evidence="1 2" key="1">
    <citation type="submission" date="2018-08" db="EMBL/GenBank/DDBJ databases">
        <title>Aphanomyces genome sequencing and annotation.</title>
        <authorList>
            <person name="Minardi D."/>
            <person name="Oidtmann B."/>
            <person name="Van Der Giezen M."/>
            <person name="Studholme D.J."/>
        </authorList>
    </citation>
    <scope>NUCLEOTIDE SEQUENCE [LARGE SCALE GENOMIC DNA]</scope>
    <source>
        <strain evidence="1 2">Da</strain>
    </source>
</reference>
<dbReference type="EMBL" id="QUTH01008078">
    <property type="protein sequence ID" value="RHZ03229.1"/>
    <property type="molecule type" value="Genomic_DNA"/>
</dbReference>
<organism evidence="1 2">
    <name type="scientific">Aphanomyces astaci</name>
    <name type="common">Crayfish plague agent</name>
    <dbReference type="NCBI Taxonomy" id="112090"/>
    <lineage>
        <taxon>Eukaryota</taxon>
        <taxon>Sar</taxon>
        <taxon>Stramenopiles</taxon>
        <taxon>Oomycota</taxon>
        <taxon>Saprolegniomycetes</taxon>
        <taxon>Saprolegniales</taxon>
        <taxon>Verrucalvaceae</taxon>
        <taxon>Aphanomyces</taxon>
    </lineage>
</organism>
<sequence>ERSRQKLYEAESLKFQDVKAAGKAAKNNGIVCGMTYAIVPKTAEPPAIKGCMIAMS</sequence>
<gene>
    <name evidence="1" type="ORF">DYB37_013981</name>
</gene>
<comment type="caution">
    <text evidence="1">The sequence shown here is derived from an EMBL/GenBank/DDBJ whole genome shotgun (WGS) entry which is preliminary data.</text>
</comment>
<evidence type="ECO:0000313" key="1">
    <source>
        <dbReference type="EMBL" id="RHZ03229.1"/>
    </source>
</evidence>
<dbReference type="AlphaFoldDB" id="A0A3R7AGF3"/>
<accession>A0A3R7AGF3</accession>
<proteinExistence type="predicted"/>
<dbReference type="Proteomes" id="UP000285430">
    <property type="component" value="Unassembled WGS sequence"/>
</dbReference>
<evidence type="ECO:0000313" key="2">
    <source>
        <dbReference type="Proteomes" id="UP000285430"/>
    </source>
</evidence>